<protein>
    <recommendedName>
        <fullName evidence="9">Dof zinc finger protein</fullName>
    </recommendedName>
</protein>
<proteinExistence type="predicted"/>
<evidence type="ECO:0000256" key="9">
    <source>
        <dbReference type="RuleBase" id="RU369094"/>
    </source>
</evidence>
<dbReference type="GO" id="GO:0003700">
    <property type="term" value="F:DNA-binding transcription factor activity"/>
    <property type="evidence" value="ECO:0007669"/>
    <property type="project" value="UniProtKB-UniRule"/>
</dbReference>
<keyword evidence="6 9" id="KW-0804">Transcription</keyword>
<evidence type="ECO:0000256" key="3">
    <source>
        <dbReference type="ARBA" id="ARBA00022833"/>
    </source>
</evidence>
<evidence type="ECO:0000256" key="6">
    <source>
        <dbReference type="ARBA" id="ARBA00023163"/>
    </source>
</evidence>
<dbReference type="GO" id="GO:0008270">
    <property type="term" value="F:zinc ion binding"/>
    <property type="evidence" value="ECO:0007669"/>
    <property type="project" value="UniProtKB-KW"/>
</dbReference>
<keyword evidence="5 8" id="KW-0238">DNA-binding</keyword>
<dbReference type="PANTHER" id="PTHR31992:SF316">
    <property type="entry name" value="DOF ZINC FINGER PROTEIN DOF1.2"/>
    <property type="match status" value="1"/>
</dbReference>
<organism evidence="12 13">
    <name type="scientific">Miscanthus lutarioriparius</name>
    <dbReference type="NCBI Taxonomy" id="422564"/>
    <lineage>
        <taxon>Eukaryota</taxon>
        <taxon>Viridiplantae</taxon>
        <taxon>Streptophyta</taxon>
        <taxon>Embryophyta</taxon>
        <taxon>Tracheophyta</taxon>
        <taxon>Spermatophyta</taxon>
        <taxon>Magnoliopsida</taxon>
        <taxon>Liliopsida</taxon>
        <taxon>Poales</taxon>
        <taxon>Poaceae</taxon>
        <taxon>PACMAD clade</taxon>
        <taxon>Panicoideae</taxon>
        <taxon>Andropogonodae</taxon>
        <taxon>Andropogoneae</taxon>
        <taxon>Saccharinae</taxon>
        <taxon>Miscanthus</taxon>
    </lineage>
</organism>
<sequence length="219" mass="22471">MAVVTTGGGGAGGGREPEGLPCPRCESVNTKFCYYNNYNQSQPRYFCKTCRRYWTRGGALRNVPVGGGTRKATPAGRRKRAAPAPTSVPVPATASQPSALAAPPPPPPLHGGSLLRPYGGGGLSFAAPALASPLASVDPDRRLLDLGGSFTSLIAPGMADVGVHFSSGFLLGGLAPAALPRAPASVAALPPTQQQQQPTVSQALPEGVFWSMGWPDLSI</sequence>
<keyword evidence="4 9" id="KW-0805">Transcription regulation</keyword>
<name>A0A811P475_9POAL</name>
<gene>
    <name evidence="12" type="ORF">NCGR_LOCUS22664</name>
</gene>
<evidence type="ECO:0000256" key="8">
    <source>
        <dbReference type="PROSITE-ProRule" id="PRU00071"/>
    </source>
</evidence>
<dbReference type="EMBL" id="CAJGYO010000005">
    <property type="protein sequence ID" value="CAD6233189.1"/>
    <property type="molecule type" value="Genomic_DNA"/>
</dbReference>
<evidence type="ECO:0000256" key="1">
    <source>
        <dbReference type="ARBA" id="ARBA00022723"/>
    </source>
</evidence>
<comment type="caution">
    <text evidence="12">The sequence shown here is derived from an EMBL/GenBank/DDBJ whole genome shotgun (WGS) entry which is preliminary data.</text>
</comment>
<evidence type="ECO:0000256" key="2">
    <source>
        <dbReference type="ARBA" id="ARBA00022771"/>
    </source>
</evidence>
<dbReference type="PROSITE" id="PS50884">
    <property type="entry name" value="ZF_DOF_2"/>
    <property type="match status" value="1"/>
</dbReference>
<dbReference type="PANTHER" id="PTHR31992">
    <property type="entry name" value="DOF ZINC FINGER PROTEIN DOF1.4-RELATED"/>
    <property type="match status" value="1"/>
</dbReference>
<dbReference type="GO" id="GO:0005634">
    <property type="term" value="C:nucleus"/>
    <property type="evidence" value="ECO:0007669"/>
    <property type="project" value="UniProtKB-SubCell"/>
</dbReference>
<dbReference type="PROSITE" id="PS01361">
    <property type="entry name" value="ZF_DOF_1"/>
    <property type="match status" value="1"/>
</dbReference>
<dbReference type="Pfam" id="PF02701">
    <property type="entry name" value="Zn_ribbon_Dof"/>
    <property type="match status" value="1"/>
</dbReference>
<keyword evidence="13" id="KW-1185">Reference proteome</keyword>
<dbReference type="InterPro" id="IPR003851">
    <property type="entry name" value="Znf_Dof"/>
</dbReference>
<feature type="domain" description="Dof-type" evidence="11">
    <location>
        <begin position="20"/>
        <end position="74"/>
    </location>
</feature>
<keyword evidence="7 8" id="KW-0539">Nucleus</keyword>
<feature type="compositionally biased region" description="Gly residues" evidence="10">
    <location>
        <begin position="1"/>
        <end position="14"/>
    </location>
</feature>
<dbReference type="AlphaFoldDB" id="A0A811P475"/>
<evidence type="ECO:0000256" key="10">
    <source>
        <dbReference type="SAM" id="MobiDB-lite"/>
    </source>
</evidence>
<keyword evidence="1 9" id="KW-0479">Metal-binding</keyword>
<dbReference type="GO" id="GO:0003677">
    <property type="term" value="F:DNA binding"/>
    <property type="evidence" value="ECO:0007669"/>
    <property type="project" value="UniProtKB-UniRule"/>
</dbReference>
<evidence type="ECO:0000256" key="7">
    <source>
        <dbReference type="ARBA" id="ARBA00023242"/>
    </source>
</evidence>
<keyword evidence="2 8" id="KW-0863">Zinc-finger</keyword>
<feature type="region of interest" description="Disordered" evidence="10">
    <location>
        <begin position="61"/>
        <end position="114"/>
    </location>
</feature>
<dbReference type="Proteomes" id="UP000604825">
    <property type="component" value="Unassembled WGS sequence"/>
</dbReference>
<evidence type="ECO:0000256" key="4">
    <source>
        <dbReference type="ARBA" id="ARBA00023015"/>
    </source>
</evidence>
<feature type="compositionally biased region" description="Low complexity" evidence="10">
    <location>
        <begin position="82"/>
        <end position="101"/>
    </location>
</feature>
<evidence type="ECO:0000313" key="12">
    <source>
        <dbReference type="EMBL" id="CAD6233189.1"/>
    </source>
</evidence>
<reference evidence="12" key="1">
    <citation type="submission" date="2020-10" db="EMBL/GenBank/DDBJ databases">
        <authorList>
            <person name="Han B."/>
            <person name="Lu T."/>
            <person name="Zhao Q."/>
            <person name="Huang X."/>
            <person name="Zhao Y."/>
        </authorList>
    </citation>
    <scope>NUCLEOTIDE SEQUENCE</scope>
</reference>
<accession>A0A811P475</accession>
<keyword evidence="3 9" id="KW-0862">Zinc</keyword>
<evidence type="ECO:0000313" key="13">
    <source>
        <dbReference type="Proteomes" id="UP000604825"/>
    </source>
</evidence>
<dbReference type="OrthoDB" id="1927254at2759"/>
<evidence type="ECO:0000259" key="11">
    <source>
        <dbReference type="PROSITE" id="PS50884"/>
    </source>
</evidence>
<evidence type="ECO:0000256" key="5">
    <source>
        <dbReference type="ARBA" id="ARBA00023125"/>
    </source>
</evidence>
<comment type="function">
    <text evidence="9">Transcription factor that binds specifically to a 5'-AA[AG]G-3' consensus core sequence.</text>
</comment>
<comment type="subcellular location">
    <subcellularLocation>
        <location evidence="8 9">Nucleus</location>
    </subcellularLocation>
</comment>
<feature type="region of interest" description="Disordered" evidence="10">
    <location>
        <begin position="1"/>
        <end position="21"/>
    </location>
</feature>
<dbReference type="InterPro" id="IPR045174">
    <property type="entry name" value="Dof"/>
</dbReference>